<dbReference type="OrthoDB" id="10250105at2759"/>
<protein>
    <recommendedName>
        <fullName evidence="3">Biotin protein ligase C-terminal domain-containing protein</fullName>
    </recommendedName>
</protein>
<dbReference type="Proteomes" id="UP000023152">
    <property type="component" value="Unassembled WGS sequence"/>
</dbReference>
<dbReference type="EMBL" id="ASPP01004405">
    <property type="protein sequence ID" value="ETO32193.1"/>
    <property type="molecule type" value="Genomic_DNA"/>
</dbReference>
<comment type="caution">
    <text evidence="1">The sequence shown here is derived from an EMBL/GenBank/DDBJ whole genome shotgun (WGS) entry which is preliminary data.</text>
</comment>
<dbReference type="GO" id="GO:0004077">
    <property type="term" value="F:biotin--[biotin carboxyl-carrier protein] ligase activity"/>
    <property type="evidence" value="ECO:0007669"/>
    <property type="project" value="TreeGrafter"/>
</dbReference>
<name>X6P229_RETFI</name>
<evidence type="ECO:0008006" key="3">
    <source>
        <dbReference type="Google" id="ProtNLM"/>
    </source>
</evidence>
<dbReference type="PANTHER" id="PTHR12835:SF5">
    <property type="entry name" value="BIOTIN--PROTEIN LIGASE"/>
    <property type="match status" value="1"/>
</dbReference>
<gene>
    <name evidence="1" type="ORF">RFI_04924</name>
</gene>
<reference evidence="1 2" key="1">
    <citation type="journal article" date="2013" name="Curr. Biol.">
        <title>The Genome of the Foraminiferan Reticulomyxa filosa.</title>
        <authorList>
            <person name="Glockner G."/>
            <person name="Hulsmann N."/>
            <person name="Schleicher M."/>
            <person name="Noegel A.A."/>
            <person name="Eichinger L."/>
            <person name="Gallinger C."/>
            <person name="Pawlowski J."/>
            <person name="Sierra R."/>
            <person name="Euteneuer U."/>
            <person name="Pillet L."/>
            <person name="Moustafa A."/>
            <person name="Platzer M."/>
            <person name="Groth M."/>
            <person name="Szafranski K."/>
            <person name="Schliwa M."/>
        </authorList>
    </citation>
    <scope>NUCLEOTIDE SEQUENCE [LARGE SCALE GENOMIC DNA]</scope>
</reference>
<sequence length="112" mass="13005">MEVKGNNTNNINYPLRKENILSAFCNQFEPMWSDFATFGFSPFKHMYTSCWMHSRQKIQVKNDNDTKTMIIQGVDDNGMLVATDINDNNTLYTLHPDGNSLDLMKGMIYRKQ</sequence>
<dbReference type="AlphaFoldDB" id="X6P229"/>
<dbReference type="PANTHER" id="PTHR12835">
    <property type="entry name" value="BIOTIN PROTEIN LIGASE"/>
    <property type="match status" value="1"/>
</dbReference>
<accession>X6P229</accession>
<evidence type="ECO:0000313" key="1">
    <source>
        <dbReference type="EMBL" id="ETO32193.1"/>
    </source>
</evidence>
<organism evidence="1 2">
    <name type="scientific">Reticulomyxa filosa</name>
    <dbReference type="NCBI Taxonomy" id="46433"/>
    <lineage>
        <taxon>Eukaryota</taxon>
        <taxon>Sar</taxon>
        <taxon>Rhizaria</taxon>
        <taxon>Retaria</taxon>
        <taxon>Foraminifera</taxon>
        <taxon>Monothalamids</taxon>
        <taxon>Reticulomyxidae</taxon>
        <taxon>Reticulomyxa</taxon>
    </lineage>
</organism>
<dbReference type="GO" id="GO:0005737">
    <property type="term" value="C:cytoplasm"/>
    <property type="evidence" value="ECO:0007669"/>
    <property type="project" value="TreeGrafter"/>
</dbReference>
<evidence type="ECO:0000313" key="2">
    <source>
        <dbReference type="Proteomes" id="UP000023152"/>
    </source>
</evidence>
<proteinExistence type="predicted"/>
<keyword evidence="2" id="KW-1185">Reference proteome</keyword>